<sequence length="32" mass="3879">MPALYVKQLYYLSPMSEFNIYRGYNLKTTLFL</sequence>
<protein>
    <submittedName>
        <fullName evidence="1">Uncharacterized protein</fullName>
    </submittedName>
</protein>
<name>A0ABX5FFH7_9BURK</name>
<accession>A0ABX5FFH7</accession>
<gene>
    <name evidence="1" type="ORF">BZL35_00328</name>
</gene>
<evidence type="ECO:0000313" key="1">
    <source>
        <dbReference type="EMBL" id="PSB92101.1"/>
    </source>
</evidence>
<proteinExistence type="predicted"/>
<dbReference type="EMBL" id="MUHY01000001">
    <property type="protein sequence ID" value="PSB92101.1"/>
    <property type="molecule type" value="Genomic_DNA"/>
</dbReference>
<comment type="caution">
    <text evidence="1">The sequence shown here is derived from an EMBL/GenBank/DDBJ whole genome shotgun (WGS) entry which is preliminary data.</text>
</comment>
<organism evidence="1 2">
    <name type="scientific">Candidatus Pandoraea novymonadis</name>
    <dbReference type="NCBI Taxonomy" id="1808959"/>
    <lineage>
        <taxon>Bacteria</taxon>
        <taxon>Pseudomonadati</taxon>
        <taxon>Pseudomonadota</taxon>
        <taxon>Betaproteobacteria</taxon>
        <taxon>Burkholderiales</taxon>
        <taxon>Burkholderiaceae</taxon>
        <taxon>Pandoraea</taxon>
    </lineage>
</organism>
<dbReference type="Proteomes" id="UP000242660">
    <property type="component" value="Unassembled WGS sequence"/>
</dbReference>
<keyword evidence="2" id="KW-1185">Reference proteome</keyword>
<evidence type="ECO:0000313" key="2">
    <source>
        <dbReference type="Proteomes" id="UP000242660"/>
    </source>
</evidence>
<reference evidence="1 2" key="1">
    <citation type="journal article" date="2017" name="Front. Microbiol.">
        <title>Genome of Ca. Pandoraea novymonadis, an Endosymbiotic Bacterium of the Trypanosomatid Novymonas esmeraldas.</title>
        <authorList>
            <person name="Kostygov A.Y."/>
            <person name="Butenko A."/>
            <person name="Nenarokova A."/>
            <person name="Tashyreva D."/>
            <person name="Flegontov P."/>
            <person name="Lukes J."/>
            <person name="Yurchenko V."/>
        </authorList>
    </citation>
    <scope>NUCLEOTIDE SEQUENCE [LARGE SCALE GENOMIC DNA]</scope>
    <source>
        <strain evidence="1 2">E262</strain>
    </source>
</reference>